<evidence type="ECO:0000313" key="3">
    <source>
        <dbReference type="EMBL" id="NBI34602.1"/>
    </source>
</evidence>
<dbReference type="EMBL" id="QWKH01000036">
    <property type="protein sequence ID" value="NBI34602.1"/>
    <property type="molecule type" value="Genomic_DNA"/>
</dbReference>
<name>A0A7C9JJ88_9BACT</name>
<feature type="region of interest" description="Disordered" evidence="1">
    <location>
        <begin position="1"/>
        <end position="42"/>
    </location>
</feature>
<feature type="transmembrane region" description="Helical" evidence="2">
    <location>
        <begin position="52"/>
        <end position="75"/>
    </location>
</feature>
<reference evidence="3" key="1">
    <citation type="submission" date="2018-08" db="EMBL/GenBank/DDBJ databases">
        <title>Murine metabolic-syndrome-specific gut microbial biobank.</title>
        <authorList>
            <person name="Liu C."/>
        </authorList>
    </citation>
    <scope>NUCLEOTIDE SEQUENCE [LARGE SCALE GENOMIC DNA]</scope>
    <source>
        <strain evidence="3">Z82</strain>
    </source>
</reference>
<evidence type="ECO:0000256" key="1">
    <source>
        <dbReference type="SAM" id="MobiDB-lite"/>
    </source>
</evidence>
<accession>A0A7C9JJ88</accession>
<dbReference type="AlphaFoldDB" id="A0A7C9JJ88"/>
<proteinExistence type="predicted"/>
<keyword evidence="2" id="KW-0812">Transmembrane</keyword>
<comment type="caution">
    <text evidence="3">The sequence shown here is derived from an EMBL/GenBank/DDBJ whole genome shotgun (WGS) entry which is preliminary data.</text>
</comment>
<feature type="compositionally biased region" description="Basic and acidic residues" evidence="1">
    <location>
        <begin position="1"/>
        <end position="16"/>
    </location>
</feature>
<gene>
    <name evidence="3" type="ORF">D1639_06075</name>
</gene>
<organism evidence="3">
    <name type="scientific">Muribaculaceae bacterium Z82</name>
    <dbReference type="NCBI Taxonomy" id="2304548"/>
    <lineage>
        <taxon>Bacteria</taxon>
        <taxon>Pseudomonadati</taxon>
        <taxon>Bacteroidota</taxon>
        <taxon>Bacteroidia</taxon>
        <taxon>Bacteroidales</taxon>
        <taxon>Muribaculaceae</taxon>
    </lineage>
</organism>
<sequence length="274" mass="29393">MRHVSKENDLFKKTENQEAPASAEGYGARIGGEASSASLQRRRRMPRLHPRAFVRPVAAVSLAAAIGAGGMFSYFTDEDSVDNVLSVASDNLSIQVVEQQWSQLPDEDGDGIPDAAQNMLPLQWVVKDPKVVNGGTDGVGAYVMARVSVPVADVSYRDDEGKTVQGKDVELFSYQVSSDKWSEAGAPVVEDGYAVHSYRYADMLAPGQETPVLFDRISLINLVGGQGQAGEKVVNVTAVAIQEEGFATADEAWNAYEAQKRALDAADAQPGEKA</sequence>
<evidence type="ECO:0000256" key="2">
    <source>
        <dbReference type="SAM" id="Phobius"/>
    </source>
</evidence>
<keyword evidence="2" id="KW-1133">Transmembrane helix</keyword>
<protein>
    <submittedName>
        <fullName evidence="3">Uncharacterized protein</fullName>
    </submittedName>
</protein>
<keyword evidence="2" id="KW-0472">Membrane</keyword>